<reference evidence="1 2" key="1">
    <citation type="journal article" date="2019" name="Sci. Rep.">
        <title>Orb-weaving spider Araneus ventricosus genome elucidates the spidroin gene catalogue.</title>
        <authorList>
            <person name="Kono N."/>
            <person name="Nakamura H."/>
            <person name="Ohtoshi R."/>
            <person name="Moran D.A.P."/>
            <person name="Shinohara A."/>
            <person name="Yoshida Y."/>
            <person name="Fujiwara M."/>
            <person name="Mori M."/>
            <person name="Tomita M."/>
            <person name="Arakawa K."/>
        </authorList>
    </citation>
    <scope>NUCLEOTIDE SEQUENCE [LARGE SCALE GENOMIC DNA]</scope>
</reference>
<sequence>MWKHKRHSFVYATECILTAFFHMTKPAQQHEVSWFRNAASNKGSRLKIQLVLHHLNDFQELFRINPSITSKVQRRDVEVLPSICVILSNNQDTSFLDGCLQNKLIANRVAAASEGKPTSMYTTLRGDKT</sequence>
<dbReference type="Proteomes" id="UP000499080">
    <property type="component" value="Unassembled WGS sequence"/>
</dbReference>
<dbReference type="EMBL" id="BGPR01046883">
    <property type="protein sequence ID" value="GBO23847.1"/>
    <property type="molecule type" value="Genomic_DNA"/>
</dbReference>
<dbReference type="AlphaFoldDB" id="A0A4Y2VJ93"/>
<protein>
    <submittedName>
        <fullName evidence="1">Uncharacterized protein</fullName>
    </submittedName>
</protein>
<accession>A0A4Y2VJ93</accession>
<comment type="caution">
    <text evidence="1">The sequence shown here is derived from an EMBL/GenBank/DDBJ whole genome shotgun (WGS) entry which is preliminary data.</text>
</comment>
<evidence type="ECO:0000313" key="1">
    <source>
        <dbReference type="EMBL" id="GBO23847.1"/>
    </source>
</evidence>
<evidence type="ECO:0000313" key="2">
    <source>
        <dbReference type="Proteomes" id="UP000499080"/>
    </source>
</evidence>
<proteinExistence type="predicted"/>
<gene>
    <name evidence="1" type="ORF">AVEN_14870_1</name>
</gene>
<keyword evidence="2" id="KW-1185">Reference proteome</keyword>
<organism evidence="1 2">
    <name type="scientific">Araneus ventricosus</name>
    <name type="common">Orbweaver spider</name>
    <name type="synonym">Epeira ventricosa</name>
    <dbReference type="NCBI Taxonomy" id="182803"/>
    <lineage>
        <taxon>Eukaryota</taxon>
        <taxon>Metazoa</taxon>
        <taxon>Ecdysozoa</taxon>
        <taxon>Arthropoda</taxon>
        <taxon>Chelicerata</taxon>
        <taxon>Arachnida</taxon>
        <taxon>Araneae</taxon>
        <taxon>Araneomorphae</taxon>
        <taxon>Entelegynae</taxon>
        <taxon>Araneoidea</taxon>
        <taxon>Araneidae</taxon>
        <taxon>Araneus</taxon>
    </lineage>
</organism>
<name>A0A4Y2VJ93_ARAVE</name>